<dbReference type="GO" id="GO:0015035">
    <property type="term" value="F:protein-disulfide reductase activity"/>
    <property type="evidence" value="ECO:0007669"/>
    <property type="project" value="InterPro"/>
</dbReference>
<dbReference type="RefSeq" id="WP_069939884.1">
    <property type="nucleotide sequence ID" value="NZ_MAMP01000025.1"/>
</dbReference>
<dbReference type="Pfam" id="PF04134">
    <property type="entry name" value="DCC1-like"/>
    <property type="match status" value="1"/>
</dbReference>
<dbReference type="PANTHER" id="PTHR33639:SF2">
    <property type="entry name" value="DUF393 DOMAIN-CONTAINING PROTEIN"/>
    <property type="match status" value="1"/>
</dbReference>
<organism evidence="1 2">
    <name type="scientific">Domibacillus iocasae</name>
    <dbReference type="NCBI Taxonomy" id="1714016"/>
    <lineage>
        <taxon>Bacteria</taxon>
        <taxon>Bacillati</taxon>
        <taxon>Bacillota</taxon>
        <taxon>Bacilli</taxon>
        <taxon>Bacillales</taxon>
        <taxon>Bacillaceae</taxon>
        <taxon>Domibacillus</taxon>
    </lineage>
</organism>
<dbReference type="AlphaFoldDB" id="A0A1E7DK35"/>
<gene>
    <name evidence="1" type="ORF">BA724_13570</name>
</gene>
<dbReference type="InterPro" id="IPR052927">
    <property type="entry name" value="DCC_oxidoreductase"/>
</dbReference>
<keyword evidence="2" id="KW-1185">Reference proteome</keyword>
<proteinExistence type="predicted"/>
<dbReference type="OrthoDB" id="9785438at2"/>
<dbReference type="STRING" id="1714016.BA724_13570"/>
<evidence type="ECO:0000313" key="1">
    <source>
        <dbReference type="EMBL" id="OES43447.1"/>
    </source>
</evidence>
<dbReference type="EMBL" id="MAMP01000025">
    <property type="protein sequence ID" value="OES43447.1"/>
    <property type="molecule type" value="Genomic_DNA"/>
</dbReference>
<evidence type="ECO:0000313" key="2">
    <source>
        <dbReference type="Proteomes" id="UP000095658"/>
    </source>
</evidence>
<dbReference type="Proteomes" id="UP000095658">
    <property type="component" value="Unassembled WGS sequence"/>
</dbReference>
<reference evidence="1 2" key="1">
    <citation type="submission" date="2016-06" db="EMBL/GenBank/DDBJ databases">
        <title>Domibacillus iocasae genome sequencing.</title>
        <authorList>
            <person name="Verma A."/>
            <person name="Pal Y."/>
            <person name="Ojha A.K."/>
            <person name="Krishnamurthi S."/>
        </authorList>
    </citation>
    <scope>NUCLEOTIDE SEQUENCE [LARGE SCALE GENOMIC DNA]</scope>
    <source>
        <strain evidence="1 2">DSM 29979</strain>
    </source>
</reference>
<dbReference type="PANTHER" id="PTHR33639">
    <property type="entry name" value="THIOL-DISULFIDE OXIDOREDUCTASE DCC"/>
    <property type="match status" value="1"/>
</dbReference>
<protein>
    <submittedName>
        <fullName evidence="1">Thiol-disulfide oxidoreductase</fullName>
    </submittedName>
</protein>
<comment type="caution">
    <text evidence="1">The sequence shown here is derived from an EMBL/GenBank/DDBJ whole genome shotgun (WGS) entry which is preliminary data.</text>
</comment>
<accession>A0A1E7DK35</accession>
<dbReference type="InterPro" id="IPR007263">
    <property type="entry name" value="DCC1-like"/>
</dbReference>
<sequence length="130" mass="14975">MTAIVLFDGDCNFCDASVQFIIQRDTNGYFNYASLQSDVGQKLLKEHNMPEDLDSFMLVEDGQAYTKSAAALRITRHLDGAWKLLYALIVLPAPLRNFVYDYIAANRYKWFGKKDDHCMLPSPEVRQRFL</sequence>
<name>A0A1E7DK35_9BACI</name>